<name>A0A098LGQ6_9BACT</name>
<dbReference type="RefSeq" id="WP_045464442.1">
    <property type="nucleotide sequence ID" value="NZ_BBLT01000005.1"/>
</dbReference>
<proteinExistence type="predicted"/>
<sequence length="170" mass="19202">MQQVLFVIIMVVVLSFIFFQDLKDRAVSWYFFPLLFLLAGLIRFQKSDLMSFLLDCGLNMLFVIVQLAMVWGYFSVKNGKFINITKNYLGIGDILFLCSITPLFSPVVFVMFYVVSLLVIVTGAIVIRLITITKNDSIPLAGLQSALLLPIIVVDIFYTSINELILTILS</sequence>
<feature type="transmembrane region" description="Helical" evidence="1">
    <location>
        <begin position="94"/>
        <end position="127"/>
    </location>
</feature>
<evidence type="ECO:0000256" key="1">
    <source>
        <dbReference type="SAM" id="Phobius"/>
    </source>
</evidence>
<dbReference type="OrthoDB" id="798769at2"/>
<keyword evidence="1" id="KW-0472">Membrane</keyword>
<keyword evidence="3" id="KW-1185">Reference proteome</keyword>
<feature type="transmembrane region" description="Helical" evidence="1">
    <location>
        <begin position="139"/>
        <end position="161"/>
    </location>
</feature>
<evidence type="ECO:0000313" key="3">
    <source>
        <dbReference type="Proteomes" id="UP000030185"/>
    </source>
</evidence>
<comment type="caution">
    <text evidence="2">The sequence shown here is derived from an EMBL/GenBank/DDBJ whole genome shotgun (WGS) entry which is preliminary data.</text>
</comment>
<keyword evidence="1" id="KW-1133">Transmembrane helix</keyword>
<feature type="transmembrane region" description="Helical" evidence="1">
    <location>
        <begin position="29"/>
        <end position="45"/>
    </location>
</feature>
<reference evidence="2 3" key="1">
    <citation type="submission" date="2014-09" db="EMBL/GenBank/DDBJ databases">
        <title>Sporocytophaga myxococcoides PG-01 genome sequencing.</title>
        <authorList>
            <person name="Liu L."/>
            <person name="Gao P.J."/>
            <person name="Chen G.J."/>
            <person name="Wang L.S."/>
        </authorList>
    </citation>
    <scope>NUCLEOTIDE SEQUENCE [LARGE SCALE GENOMIC DNA]</scope>
    <source>
        <strain evidence="2 3">PG-01</strain>
    </source>
</reference>
<protein>
    <recommendedName>
        <fullName evidence="4">Prepilin type IV endopeptidase peptidase domain-containing protein</fullName>
    </recommendedName>
</protein>
<evidence type="ECO:0008006" key="4">
    <source>
        <dbReference type="Google" id="ProtNLM"/>
    </source>
</evidence>
<dbReference type="AlphaFoldDB" id="A0A098LGQ6"/>
<accession>A0A098LGQ6</accession>
<dbReference type="EMBL" id="BBLT01000005">
    <property type="protein sequence ID" value="GAL85649.1"/>
    <property type="molecule type" value="Genomic_DNA"/>
</dbReference>
<feature type="transmembrane region" description="Helical" evidence="1">
    <location>
        <begin position="52"/>
        <end position="74"/>
    </location>
</feature>
<evidence type="ECO:0000313" key="2">
    <source>
        <dbReference type="EMBL" id="GAL85649.1"/>
    </source>
</evidence>
<organism evidence="2 3">
    <name type="scientific">Sporocytophaga myxococcoides</name>
    <dbReference type="NCBI Taxonomy" id="153721"/>
    <lineage>
        <taxon>Bacteria</taxon>
        <taxon>Pseudomonadati</taxon>
        <taxon>Bacteroidota</taxon>
        <taxon>Cytophagia</taxon>
        <taxon>Cytophagales</taxon>
        <taxon>Cytophagaceae</taxon>
        <taxon>Sporocytophaga</taxon>
    </lineage>
</organism>
<dbReference type="STRING" id="153721.MYP_2878"/>
<keyword evidence="1" id="KW-0812">Transmembrane</keyword>
<dbReference type="eggNOG" id="ENOG50336NV">
    <property type="taxonomic scope" value="Bacteria"/>
</dbReference>
<dbReference type="Proteomes" id="UP000030185">
    <property type="component" value="Unassembled WGS sequence"/>
</dbReference>
<gene>
    <name evidence="2" type="ORF">MYP_2878</name>
</gene>